<dbReference type="Proteomes" id="UP000215902">
    <property type="component" value="Unassembled WGS sequence"/>
</dbReference>
<proteinExistence type="predicted"/>
<keyword evidence="1" id="KW-1133">Transmembrane helix</keyword>
<reference evidence="2 3" key="1">
    <citation type="submission" date="2017-06" db="EMBL/GenBank/DDBJ databases">
        <title>A platform for efficient transgenesis in Macrostomum lignano, a flatworm model organism for stem cell research.</title>
        <authorList>
            <person name="Berezikov E."/>
        </authorList>
    </citation>
    <scope>NUCLEOTIDE SEQUENCE [LARGE SCALE GENOMIC DNA]</scope>
    <source>
        <strain evidence="2">DV1</strain>
        <tissue evidence="2">Whole organism</tissue>
    </source>
</reference>
<comment type="caution">
    <text evidence="2">The sequence shown here is derived from an EMBL/GenBank/DDBJ whole genome shotgun (WGS) entry which is preliminary data.</text>
</comment>
<dbReference type="AlphaFoldDB" id="A0A267DUG1"/>
<evidence type="ECO:0000313" key="3">
    <source>
        <dbReference type="Proteomes" id="UP000215902"/>
    </source>
</evidence>
<feature type="transmembrane region" description="Helical" evidence="1">
    <location>
        <begin position="169"/>
        <end position="190"/>
    </location>
</feature>
<dbReference type="OrthoDB" id="2428896at2759"/>
<gene>
    <name evidence="2" type="ORF">BOX15_Mlig018103g2</name>
</gene>
<organism evidence="2 3">
    <name type="scientific">Macrostomum lignano</name>
    <dbReference type="NCBI Taxonomy" id="282301"/>
    <lineage>
        <taxon>Eukaryota</taxon>
        <taxon>Metazoa</taxon>
        <taxon>Spiralia</taxon>
        <taxon>Lophotrochozoa</taxon>
        <taxon>Platyhelminthes</taxon>
        <taxon>Rhabditophora</taxon>
        <taxon>Macrostomorpha</taxon>
        <taxon>Macrostomida</taxon>
        <taxon>Macrostomidae</taxon>
        <taxon>Macrostomum</taxon>
    </lineage>
</organism>
<evidence type="ECO:0000313" key="2">
    <source>
        <dbReference type="EMBL" id="PAA52836.1"/>
    </source>
</evidence>
<keyword evidence="1" id="KW-0812">Transmembrane</keyword>
<evidence type="ECO:0000256" key="1">
    <source>
        <dbReference type="SAM" id="Phobius"/>
    </source>
</evidence>
<feature type="non-terminal residue" evidence="2">
    <location>
        <position position="1"/>
    </location>
</feature>
<keyword evidence="3" id="KW-1185">Reference proteome</keyword>
<sequence length="202" mass="22377">SQTKRKILDLILRAFINMSEKKERQLRRKHSGIDLDQVVIKVGIYKRPLYSLGQFGALLGLDHEAAVATTVNSGLYLIEKGGPNDDINFPARYREGECRIVKITRKDIRDWELIRSVGKVDPCVTLEDLFDSCGSEYGLATDNCWNGTHRIRAKCNPDEDGMTWQEKGALRAAVGVGIAVAAAGILAFALSGNSKEKEKAKQ</sequence>
<protein>
    <submittedName>
        <fullName evidence="2">Uncharacterized protein</fullName>
    </submittedName>
</protein>
<name>A0A267DUG1_9PLAT</name>
<keyword evidence="1" id="KW-0472">Membrane</keyword>
<accession>A0A267DUG1</accession>
<dbReference type="EMBL" id="NIVC01003177">
    <property type="protein sequence ID" value="PAA52836.1"/>
    <property type="molecule type" value="Genomic_DNA"/>
</dbReference>